<proteinExistence type="predicted"/>
<evidence type="ECO:0000259" key="1">
    <source>
        <dbReference type="Pfam" id="PF24035"/>
    </source>
</evidence>
<dbReference type="EMBL" id="NXNI01000001">
    <property type="protein sequence ID" value="PCR92593.1"/>
    <property type="molecule type" value="Genomic_DNA"/>
</dbReference>
<organism evidence="2 3">
    <name type="scientific">Natrinema ejinorense</name>
    <dbReference type="NCBI Taxonomy" id="373386"/>
    <lineage>
        <taxon>Archaea</taxon>
        <taxon>Methanobacteriati</taxon>
        <taxon>Methanobacteriota</taxon>
        <taxon>Stenosarchaea group</taxon>
        <taxon>Halobacteria</taxon>
        <taxon>Halobacteriales</taxon>
        <taxon>Natrialbaceae</taxon>
        <taxon>Natrinema</taxon>
    </lineage>
</organism>
<keyword evidence="3" id="KW-1185">Reference proteome</keyword>
<protein>
    <submittedName>
        <fullName evidence="2">Transcriptional regulator</fullName>
    </submittedName>
</protein>
<dbReference type="Pfam" id="PF24035">
    <property type="entry name" value="DUF7344"/>
    <property type="match status" value="1"/>
</dbReference>
<sequence>MTETFDLLSHPYRRYVLYYLTRESEAVGIDTLAAVIANWDGDGTMTAPGSGHGDVETALRHTHLPKLADAGIVLFGANADAIEFRATDRFDRFLEETARLDGYVQTATSE</sequence>
<comment type="caution">
    <text evidence="2">The sequence shown here is derived from an EMBL/GenBank/DDBJ whole genome shotgun (WGS) entry which is preliminary data.</text>
</comment>
<feature type="domain" description="DUF7344" evidence="1">
    <location>
        <begin position="5"/>
        <end position="82"/>
    </location>
</feature>
<reference evidence="2 3" key="1">
    <citation type="submission" date="2017-09" db="EMBL/GenBank/DDBJ databases">
        <title>Genome sequences of Natrinema ejinorence JCM 13890T.</title>
        <authorList>
            <person name="Roh S.W."/>
            <person name="Kim Y.B."/>
            <person name="Kim J.Y."/>
        </authorList>
    </citation>
    <scope>NUCLEOTIDE SEQUENCE [LARGE SCALE GENOMIC DNA]</scope>
    <source>
        <strain evidence="2 3">JCM 13890</strain>
    </source>
</reference>
<dbReference type="InterPro" id="IPR055768">
    <property type="entry name" value="DUF7344"/>
</dbReference>
<gene>
    <name evidence="2" type="ORF">CP557_03545</name>
</gene>
<dbReference type="Proteomes" id="UP000219689">
    <property type="component" value="Unassembled WGS sequence"/>
</dbReference>
<name>A0A2A5R0N7_9EURY</name>
<accession>A0A2A5R0N7</accession>
<dbReference type="AlphaFoldDB" id="A0A2A5R0N7"/>
<evidence type="ECO:0000313" key="3">
    <source>
        <dbReference type="Proteomes" id="UP000219689"/>
    </source>
</evidence>
<dbReference type="OrthoDB" id="206151at2157"/>
<evidence type="ECO:0000313" key="2">
    <source>
        <dbReference type="EMBL" id="PCR92593.1"/>
    </source>
</evidence>